<comment type="caution">
    <text evidence="2">The sequence shown here is derived from an EMBL/GenBank/DDBJ whole genome shotgun (WGS) entry which is preliminary data.</text>
</comment>
<gene>
    <name evidence="2" type="ORF">PLXY2_LOCUS1855</name>
</gene>
<organism evidence="2 3">
    <name type="scientific">Plutella xylostella</name>
    <name type="common">Diamondback moth</name>
    <name type="synonym">Plutella maculipennis</name>
    <dbReference type="NCBI Taxonomy" id="51655"/>
    <lineage>
        <taxon>Eukaryota</taxon>
        <taxon>Metazoa</taxon>
        <taxon>Ecdysozoa</taxon>
        <taxon>Arthropoda</taxon>
        <taxon>Hexapoda</taxon>
        <taxon>Insecta</taxon>
        <taxon>Pterygota</taxon>
        <taxon>Neoptera</taxon>
        <taxon>Endopterygota</taxon>
        <taxon>Lepidoptera</taxon>
        <taxon>Glossata</taxon>
        <taxon>Ditrysia</taxon>
        <taxon>Yponomeutoidea</taxon>
        <taxon>Plutellidae</taxon>
        <taxon>Plutella</taxon>
    </lineage>
</organism>
<feature type="region of interest" description="Disordered" evidence="1">
    <location>
        <begin position="68"/>
        <end position="103"/>
    </location>
</feature>
<reference evidence="2" key="1">
    <citation type="submission" date="2020-11" db="EMBL/GenBank/DDBJ databases">
        <authorList>
            <person name="Whiteford S."/>
        </authorList>
    </citation>
    <scope>NUCLEOTIDE SEQUENCE</scope>
</reference>
<evidence type="ECO:0000313" key="2">
    <source>
        <dbReference type="EMBL" id="CAG9097192.1"/>
    </source>
</evidence>
<dbReference type="EMBL" id="CAJHNJ030000004">
    <property type="protein sequence ID" value="CAG9097192.1"/>
    <property type="molecule type" value="Genomic_DNA"/>
</dbReference>
<evidence type="ECO:0000313" key="3">
    <source>
        <dbReference type="Proteomes" id="UP000653454"/>
    </source>
</evidence>
<evidence type="ECO:0000256" key="1">
    <source>
        <dbReference type="SAM" id="MobiDB-lite"/>
    </source>
</evidence>
<name>A0A8S4DDH5_PLUXY</name>
<keyword evidence="3" id="KW-1185">Reference proteome</keyword>
<accession>A0A8S4DDH5</accession>
<dbReference type="AlphaFoldDB" id="A0A8S4DDH5"/>
<dbReference type="Proteomes" id="UP000653454">
    <property type="component" value="Unassembled WGS sequence"/>
</dbReference>
<feature type="region of interest" description="Disordered" evidence="1">
    <location>
        <begin position="1"/>
        <end position="20"/>
    </location>
</feature>
<proteinExistence type="predicted"/>
<sequence>MAVGGGRPRRPRPLRGGASGTALVHAVRRCTPLQGHVSDAGRASSSCGGRGASVARARVIPAAARHHTPVPAPLASSAAAQTSRQVPKTSEQVPPTQCQFVLK</sequence>
<feature type="compositionally biased region" description="Polar residues" evidence="1">
    <location>
        <begin position="81"/>
        <end position="103"/>
    </location>
</feature>
<protein>
    <submittedName>
        <fullName evidence="2">(diamondback moth) hypothetical protein</fullName>
    </submittedName>
</protein>